<dbReference type="PANTHER" id="PTHR30469:SF15">
    <property type="entry name" value="HLYD FAMILY OF SECRETION PROTEINS"/>
    <property type="match status" value="1"/>
</dbReference>
<dbReference type="InterPro" id="IPR058625">
    <property type="entry name" value="MdtA-like_BSH"/>
</dbReference>
<dbReference type="Gene3D" id="2.40.50.100">
    <property type="match status" value="1"/>
</dbReference>
<reference evidence="8" key="1">
    <citation type="submission" date="2020-08" db="EMBL/GenBank/DDBJ databases">
        <title>Paracoccus amoyensis sp. nov., isolated from the surface seawater at coast of Xiamen, Fujian.</title>
        <authorList>
            <person name="Lyu L."/>
        </authorList>
    </citation>
    <scope>NUCLEOTIDE SEQUENCE</scope>
    <source>
        <strain evidence="8">11-3</strain>
    </source>
</reference>
<dbReference type="InterPro" id="IPR058627">
    <property type="entry name" value="MdtA-like_C"/>
</dbReference>
<protein>
    <submittedName>
        <fullName evidence="8">Efflux RND transporter periplasmic adaptor subunit</fullName>
    </submittedName>
</protein>
<evidence type="ECO:0000259" key="7">
    <source>
        <dbReference type="Pfam" id="PF25967"/>
    </source>
</evidence>
<evidence type="ECO:0000313" key="9">
    <source>
        <dbReference type="Proteomes" id="UP000608594"/>
    </source>
</evidence>
<feature type="signal peptide" evidence="5">
    <location>
        <begin position="1"/>
        <end position="23"/>
    </location>
</feature>
<dbReference type="GO" id="GO:1990281">
    <property type="term" value="C:efflux pump complex"/>
    <property type="evidence" value="ECO:0007669"/>
    <property type="project" value="TreeGrafter"/>
</dbReference>
<dbReference type="Pfam" id="PF25967">
    <property type="entry name" value="RND-MFP_C"/>
    <property type="match status" value="1"/>
</dbReference>
<evidence type="ECO:0000259" key="6">
    <source>
        <dbReference type="Pfam" id="PF25917"/>
    </source>
</evidence>
<dbReference type="Gene3D" id="2.40.420.20">
    <property type="match status" value="1"/>
</dbReference>
<dbReference type="EMBL" id="JACOQL010000004">
    <property type="protein sequence ID" value="MBC9248030.1"/>
    <property type="molecule type" value="Genomic_DNA"/>
</dbReference>
<feature type="domain" description="Multidrug resistance protein MdtA-like C-terminal permuted SH3" evidence="7">
    <location>
        <begin position="316"/>
        <end position="370"/>
    </location>
</feature>
<dbReference type="InterPro" id="IPR006143">
    <property type="entry name" value="RND_pump_MFP"/>
</dbReference>
<gene>
    <name evidence="8" type="ORF">H4P12_15230</name>
</gene>
<dbReference type="AlphaFoldDB" id="A0A926GQD0"/>
<comment type="similarity">
    <text evidence="2">Belongs to the membrane fusion protein (MFP) (TC 8.A.1) family.</text>
</comment>
<evidence type="ECO:0000313" key="8">
    <source>
        <dbReference type="EMBL" id="MBC9248030.1"/>
    </source>
</evidence>
<proteinExistence type="inferred from homology"/>
<name>A0A926GQD0_9RHOB</name>
<evidence type="ECO:0000256" key="1">
    <source>
        <dbReference type="ARBA" id="ARBA00004196"/>
    </source>
</evidence>
<keyword evidence="3" id="KW-0813">Transport</keyword>
<dbReference type="Gene3D" id="1.10.287.470">
    <property type="entry name" value="Helix hairpin bin"/>
    <property type="match status" value="1"/>
</dbReference>
<evidence type="ECO:0000256" key="2">
    <source>
        <dbReference type="ARBA" id="ARBA00009477"/>
    </source>
</evidence>
<organism evidence="8 9">
    <name type="scientific">Paracoccus amoyensis</name>
    <dbReference type="NCBI Taxonomy" id="2760093"/>
    <lineage>
        <taxon>Bacteria</taxon>
        <taxon>Pseudomonadati</taxon>
        <taxon>Pseudomonadota</taxon>
        <taxon>Alphaproteobacteria</taxon>
        <taxon>Rhodobacterales</taxon>
        <taxon>Paracoccaceae</taxon>
        <taxon>Paracoccus</taxon>
    </lineage>
</organism>
<dbReference type="Pfam" id="PF25917">
    <property type="entry name" value="BSH_RND"/>
    <property type="match status" value="1"/>
</dbReference>
<dbReference type="Proteomes" id="UP000608594">
    <property type="component" value="Unassembled WGS sequence"/>
</dbReference>
<dbReference type="PANTHER" id="PTHR30469">
    <property type="entry name" value="MULTIDRUG RESISTANCE PROTEIN MDTA"/>
    <property type="match status" value="1"/>
</dbReference>
<feature type="domain" description="Multidrug resistance protein MdtA-like barrel-sandwich hybrid" evidence="6">
    <location>
        <begin position="64"/>
        <end position="222"/>
    </location>
</feature>
<dbReference type="Gene3D" id="2.40.30.170">
    <property type="match status" value="1"/>
</dbReference>
<sequence length="401" mass="41466">MPPVFLRLLSTILFVSLGTVLWAEEAAPSADTAAQAAPAVTIVAAETAEVQARVPTSGSLVAWREVQVHPQVAGYEITEILVEAGDSVEKGQVLARLSTDTLSAQLEQAEAEYARAEAGVDQARSTIDSTQALLTQAVAALERAQRLRQGGTASQSTLDDAIAAEANARGQAASATGGLSVAQAALGQAVAARRIARLNLDRADIIAPVSGFVSARTAELGGLSGGSTDPLFSIIEDSRVEFAGDVIETALPALQVGAPATIRVAGLGEVTGKVRLVPAAVDPVTRLGFVRIELEQKPGLRAGLFGYGWVTTAVRDAVTVPVAAVLSDGDGDRVQVVKNGVIETRPVEAGLIWQGRREIVDGLAAGEDIVARAGAFFRTGDQVRRAEAVAADDAVEQAAEQ</sequence>
<keyword evidence="5" id="KW-0732">Signal</keyword>
<feature type="chain" id="PRO_5037505458" evidence="5">
    <location>
        <begin position="24"/>
        <end position="401"/>
    </location>
</feature>
<dbReference type="SUPFAM" id="SSF111369">
    <property type="entry name" value="HlyD-like secretion proteins"/>
    <property type="match status" value="1"/>
</dbReference>
<dbReference type="NCBIfam" id="TIGR01730">
    <property type="entry name" value="RND_mfp"/>
    <property type="match status" value="1"/>
</dbReference>
<keyword evidence="4" id="KW-0175">Coiled coil</keyword>
<comment type="subcellular location">
    <subcellularLocation>
        <location evidence="1">Cell envelope</location>
    </subcellularLocation>
</comment>
<evidence type="ECO:0000256" key="3">
    <source>
        <dbReference type="ARBA" id="ARBA00022448"/>
    </source>
</evidence>
<keyword evidence="9" id="KW-1185">Reference proteome</keyword>
<comment type="caution">
    <text evidence="8">The sequence shown here is derived from an EMBL/GenBank/DDBJ whole genome shotgun (WGS) entry which is preliminary data.</text>
</comment>
<evidence type="ECO:0000256" key="5">
    <source>
        <dbReference type="SAM" id="SignalP"/>
    </source>
</evidence>
<dbReference type="GO" id="GO:0015562">
    <property type="term" value="F:efflux transmembrane transporter activity"/>
    <property type="evidence" value="ECO:0007669"/>
    <property type="project" value="TreeGrafter"/>
</dbReference>
<feature type="coiled-coil region" evidence="4">
    <location>
        <begin position="99"/>
        <end position="126"/>
    </location>
</feature>
<evidence type="ECO:0000256" key="4">
    <source>
        <dbReference type="SAM" id="Coils"/>
    </source>
</evidence>
<accession>A0A926GQD0</accession>